<evidence type="ECO:0000256" key="6">
    <source>
        <dbReference type="ARBA" id="ARBA00022837"/>
    </source>
</evidence>
<reference evidence="15 16" key="1">
    <citation type="journal article" date="2023" name="Sci. Data">
        <title>Genome assembly of the Korean intertidal mud-creeper Batillaria attramentaria.</title>
        <authorList>
            <person name="Patra A.K."/>
            <person name="Ho P.T."/>
            <person name="Jun S."/>
            <person name="Lee S.J."/>
            <person name="Kim Y."/>
            <person name="Won Y.J."/>
        </authorList>
    </citation>
    <scope>NUCLEOTIDE SEQUENCE [LARGE SCALE GENOMIC DNA]</scope>
    <source>
        <strain evidence="15">Wonlab-2016</strain>
    </source>
</reference>
<evidence type="ECO:0000256" key="10">
    <source>
        <dbReference type="ARBA" id="ARBA00023180"/>
    </source>
</evidence>
<dbReference type="PROSITE" id="PS00232">
    <property type="entry name" value="CADHERIN_1"/>
    <property type="match status" value="3"/>
</dbReference>
<dbReference type="Pfam" id="PF00028">
    <property type="entry name" value="Cadherin"/>
    <property type="match status" value="6"/>
</dbReference>
<dbReference type="InterPro" id="IPR013164">
    <property type="entry name" value="Cadherin_N"/>
</dbReference>
<keyword evidence="5" id="KW-0677">Repeat</keyword>
<comment type="subcellular location">
    <subcellularLocation>
        <location evidence="1">Cell membrane</location>
        <topology evidence="1">Single-pass type I membrane protein</topology>
    </subcellularLocation>
</comment>
<feature type="domain" description="Cadherin" evidence="14">
    <location>
        <begin position="570"/>
        <end position="674"/>
    </location>
</feature>
<evidence type="ECO:0000256" key="12">
    <source>
        <dbReference type="SAM" id="Phobius"/>
    </source>
</evidence>
<evidence type="ECO:0000256" key="4">
    <source>
        <dbReference type="ARBA" id="ARBA00022729"/>
    </source>
</evidence>
<evidence type="ECO:0000256" key="7">
    <source>
        <dbReference type="ARBA" id="ARBA00022889"/>
    </source>
</evidence>
<dbReference type="InterPro" id="IPR015919">
    <property type="entry name" value="Cadherin-like_sf"/>
</dbReference>
<dbReference type="SUPFAM" id="SSF49313">
    <property type="entry name" value="Cadherin-like"/>
    <property type="match status" value="7"/>
</dbReference>
<evidence type="ECO:0000256" key="13">
    <source>
        <dbReference type="SAM" id="SignalP"/>
    </source>
</evidence>
<keyword evidence="6 11" id="KW-0106">Calcium</keyword>
<dbReference type="GO" id="GO:0007155">
    <property type="term" value="P:cell adhesion"/>
    <property type="evidence" value="ECO:0007669"/>
    <property type="project" value="UniProtKB-KW"/>
</dbReference>
<keyword evidence="7" id="KW-0130">Cell adhesion</keyword>
<accession>A0ABD0J427</accession>
<keyword evidence="8 12" id="KW-1133">Transmembrane helix</keyword>
<feature type="transmembrane region" description="Helical" evidence="12">
    <location>
        <begin position="790"/>
        <end position="815"/>
    </location>
</feature>
<dbReference type="FunFam" id="2.60.40.60:FF:000007">
    <property type="entry name" value="Protocadherin alpha 2"/>
    <property type="match status" value="1"/>
</dbReference>
<dbReference type="GO" id="GO:0007163">
    <property type="term" value="P:establishment or maintenance of cell polarity"/>
    <property type="evidence" value="ECO:0007669"/>
    <property type="project" value="UniProtKB-ARBA"/>
</dbReference>
<feature type="signal peptide" evidence="13">
    <location>
        <begin position="1"/>
        <end position="29"/>
    </location>
</feature>
<dbReference type="Gene3D" id="2.60.40.60">
    <property type="entry name" value="Cadherins"/>
    <property type="match status" value="7"/>
</dbReference>
<evidence type="ECO:0000256" key="3">
    <source>
        <dbReference type="ARBA" id="ARBA00022692"/>
    </source>
</evidence>
<evidence type="ECO:0000256" key="8">
    <source>
        <dbReference type="ARBA" id="ARBA00022989"/>
    </source>
</evidence>
<feature type="domain" description="Cadherin" evidence="14">
    <location>
        <begin position="696"/>
        <end position="785"/>
    </location>
</feature>
<dbReference type="InterPro" id="IPR002126">
    <property type="entry name" value="Cadherin-like_dom"/>
</dbReference>
<keyword evidence="2" id="KW-1003">Cell membrane</keyword>
<evidence type="ECO:0000256" key="5">
    <source>
        <dbReference type="ARBA" id="ARBA00022737"/>
    </source>
</evidence>
<dbReference type="FunFam" id="2.60.40.60:FF:000116">
    <property type="entry name" value="Dachsous cadherin-related 2"/>
    <property type="match status" value="1"/>
</dbReference>
<evidence type="ECO:0000313" key="16">
    <source>
        <dbReference type="Proteomes" id="UP001519460"/>
    </source>
</evidence>
<comment type="caution">
    <text evidence="15">The sequence shown here is derived from an EMBL/GenBank/DDBJ whole genome shotgun (WGS) entry which is preliminary data.</text>
</comment>
<dbReference type="InterPro" id="IPR020894">
    <property type="entry name" value="Cadherin_CS"/>
</dbReference>
<evidence type="ECO:0000256" key="9">
    <source>
        <dbReference type="ARBA" id="ARBA00023136"/>
    </source>
</evidence>
<dbReference type="GO" id="GO:0005886">
    <property type="term" value="C:plasma membrane"/>
    <property type="evidence" value="ECO:0007669"/>
    <property type="project" value="UniProtKB-SubCell"/>
</dbReference>
<dbReference type="FunFam" id="2.60.40.60:FF:000020">
    <property type="entry name" value="Dachsous cadherin-related 1b"/>
    <property type="match status" value="2"/>
</dbReference>
<dbReference type="FunFam" id="2.60.40.60:FF:000005">
    <property type="entry name" value="Protocadherin 9"/>
    <property type="match status" value="1"/>
</dbReference>
<keyword evidence="10" id="KW-0325">Glycoprotein</keyword>
<feature type="domain" description="Cadherin" evidence="14">
    <location>
        <begin position="252"/>
        <end position="356"/>
    </location>
</feature>
<dbReference type="SMART" id="SM00112">
    <property type="entry name" value="CA"/>
    <property type="match status" value="7"/>
</dbReference>
<sequence>MEPRFFLSLRSALLTFFFFFLTILPVVRAVTYTMEEESAIDAFVGNVSADSGLRDQLGDEGFRDLRYSILSGGNQNSALFKISSTAGILTVGRRIDREELCSFSDTCELNLEIAASSGSFVSNVKVKVIVTDVNDNSPSFPRQSVSLEVSEVVAADFPLSLDPATDLDASENYSVQSYSLVPEDVPFRIVKSVNLVGTPQLSLVVNGQLDRETKSSYSLTVWAYDGGQPLRSGSVSVTVRILDVNDNPPSFTEPVYKTNISESTPPSTPIMTVTATDKDDGANADIRYSISSQQPIQDHRKLNIGTVNGAVSVAQTLDVGTHRVLIEAQDQGSPPKVTQAVVEVTVLDTDNNPPVLNLDLLSVLGMEKGFVPESAKVSTAVAYLAVTDPDSGANALVTCTSLSDHFELQPLNLDQYKVIVSSQLDRETQSYYNVVLDCHDGGSPRLSTSVAFDVWVVDVNDNPPAFLDTSYSASVAEGNGPADGLVQVAATDADAGNNANITYRLVAAEDKFQVGATTGMIKANVEFDYEKTKQYVFFVLAVDQGDQPLSATATVTINVLDVNDEAPMFSAEKYNMTVVEQKDPGSYVGNVSATDPDTGLGGEVTLSIVQQPGLVLPFHLADDGTLTTTSQLDRDRKSSYVFHVMAKDRGRQPLSSTVLVSVTVLDINDNAPVFLFPDDSNFTEAIRVPVDAEFVVGTVRAIDADAAENAIVKYSAVGGNASNFFRIEEHTGAIVTVVDLKDPQIGTYHLVVRATDHGEPPRSTDRLLTLLVKRDEADQVVNPKASGENYVLIVVCIVVFTVVVSAAVLTTLCVLRKLDQDKKMKYSAACCPDGRTTEADLGGSLNSSTEYHQQRSILLATRQWLATKLSSLGVPELKVMLGGFRPPCGRVSLPTPKYRSDWDVTAGDTTRAVSGQEVPVWWHAHRPTHIFTTLTETISAVNRKGTLTVTSLSPVFATDDKDNSRVNGCVVLSITLC</sequence>
<keyword evidence="3 12" id="KW-0812">Transmembrane</keyword>
<keyword evidence="4 13" id="KW-0732">Signal</keyword>
<dbReference type="FunFam" id="2.60.40.60:FF:000092">
    <property type="entry name" value="Protocadherin 8"/>
    <property type="match status" value="1"/>
</dbReference>
<keyword evidence="16" id="KW-1185">Reference proteome</keyword>
<keyword evidence="9 12" id="KW-0472">Membrane</keyword>
<name>A0ABD0J427_9CAEN</name>
<dbReference type="GO" id="GO:0005509">
    <property type="term" value="F:calcium ion binding"/>
    <property type="evidence" value="ECO:0007669"/>
    <property type="project" value="UniProtKB-UniRule"/>
</dbReference>
<dbReference type="PANTHER" id="PTHR24028">
    <property type="entry name" value="CADHERIN-87A"/>
    <property type="match status" value="1"/>
</dbReference>
<evidence type="ECO:0000256" key="1">
    <source>
        <dbReference type="ARBA" id="ARBA00004251"/>
    </source>
</evidence>
<dbReference type="EMBL" id="JACVVK020000668">
    <property type="protein sequence ID" value="KAK7457957.1"/>
    <property type="molecule type" value="Genomic_DNA"/>
</dbReference>
<protein>
    <recommendedName>
        <fullName evidence="14">Cadherin domain-containing protein</fullName>
    </recommendedName>
</protein>
<feature type="domain" description="Cadherin" evidence="14">
    <location>
        <begin position="26"/>
        <end position="140"/>
    </location>
</feature>
<evidence type="ECO:0000259" key="14">
    <source>
        <dbReference type="PROSITE" id="PS50268"/>
    </source>
</evidence>
<dbReference type="PANTHER" id="PTHR24028:SF328">
    <property type="entry name" value="CADHERIN-3"/>
    <property type="match status" value="1"/>
</dbReference>
<dbReference type="PRINTS" id="PR00205">
    <property type="entry name" value="CADHERIN"/>
</dbReference>
<feature type="domain" description="Cadherin" evidence="14">
    <location>
        <begin position="467"/>
        <end position="569"/>
    </location>
</feature>
<dbReference type="InterPro" id="IPR050174">
    <property type="entry name" value="Protocadherin/Cadherin-CA"/>
</dbReference>
<dbReference type="Pfam" id="PF08266">
    <property type="entry name" value="Cadherin_2"/>
    <property type="match status" value="1"/>
</dbReference>
<dbReference type="CDD" id="cd11304">
    <property type="entry name" value="Cadherin_repeat"/>
    <property type="match status" value="7"/>
</dbReference>
<feature type="domain" description="Cadherin" evidence="14">
    <location>
        <begin position="141"/>
        <end position="251"/>
    </location>
</feature>
<evidence type="ECO:0000256" key="11">
    <source>
        <dbReference type="PROSITE-ProRule" id="PRU00043"/>
    </source>
</evidence>
<proteinExistence type="predicted"/>
<feature type="chain" id="PRO_5044813587" description="Cadherin domain-containing protein" evidence="13">
    <location>
        <begin position="30"/>
        <end position="977"/>
    </location>
</feature>
<dbReference type="PROSITE" id="PS50268">
    <property type="entry name" value="CADHERIN_2"/>
    <property type="match status" value="7"/>
</dbReference>
<evidence type="ECO:0000313" key="15">
    <source>
        <dbReference type="EMBL" id="KAK7457957.1"/>
    </source>
</evidence>
<dbReference type="Proteomes" id="UP001519460">
    <property type="component" value="Unassembled WGS sequence"/>
</dbReference>
<feature type="domain" description="Cadherin" evidence="14">
    <location>
        <begin position="371"/>
        <end position="466"/>
    </location>
</feature>
<evidence type="ECO:0000256" key="2">
    <source>
        <dbReference type="ARBA" id="ARBA00022475"/>
    </source>
</evidence>
<gene>
    <name evidence="15" type="ORF">BaRGS_00039164</name>
</gene>
<organism evidence="15 16">
    <name type="scientific">Batillaria attramentaria</name>
    <dbReference type="NCBI Taxonomy" id="370345"/>
    <lineage>
        <taxon>Eukaryota</taxon>
        <taxon>Metazoa</taxon>
        <taxon>Spiralia</taxon>
        <taxon>Lophotrochozoa</taxon>
        <taxon>Mollusca</taxon>
        <taxon>Gastropoda</taxon>
        <taxon>Caenogastropoda</taxon>
        <taxon>Sorbeoconcha</taxon>
        <taxon>Cerithioidea</taxon>
        <taxon>Batillariidae</taxon>
        <taxon>Batillaria</taxon>
    </lineage>
</organism>
<dbReference type="AlphaFoldDB" id="A0ABD0J427"/>